<dbReference type="Gene3D" id="3.40.50.300">
    <property type="entry name" value="P-loop containing nucleotide triphosphate hydrolases"/>
    <property type="match status" value="1"/>
</dbReference>
<gene>
    <name evidence="12" type="ORF">CANINC_000467</name>
</gene>
<accession>A0A4T0X6I5</accession>
<dbReference type="FunFam" id="3.40.50.300:FF:000021">
    <property type="entry name" value="Lon protease homolog"/>
    <property type="match status" value="1"/>
</dbReference>
<evidence type="ECO:0000259" key="11">
    <source>
        <dbReference type="PROSITE" id="PS51786"/>
    </source>
</evidence>
<dbReference type="GO" id="GO:0016887">
    <property type="term" value="F:ATP hydrolysis activity"/>
    <property type="evidence" value="ECO:0007669"/>
    <property type="project" value="InterPro"/>
</dbReference>
<evidence type="ECO:0000256" key="2">
    <source>
        <dbReference type="ARBA" id="ARBA00022741"/>
    </source>
</evidence>
<keyword evidence="2 9" id="KW-0547">Nucleotide-binding</keyword>
<evidence type="ECO:0000256" key="7">
    <source>
        <dbReference type="ARBA" id="ARBA00066743"/>
    </source>
</evidence>
<keyword evidence="5 9" id="KW-0067">ATP-binding</keyword>
<dbReference type="Gene3D" id="3.30.230.10">
    <property type="match status" value="1"/>
</dbReference>
<dbReference type="SMART" id="SM00382">
    <property type="entry name" value="AAA"/>
    <property type="match status" value="1"/>
</dbReference>
<name>A0A4T0X6I5_9ASCO</name>
<dbReference type="InterPro" id="IPR054594">
    <property type="entry name" value="Lon_lid"/>
</dbReference>
<evidence type="ECO:0000256" key="10">
    <source>
        <dbReference type="PROSITE-ProRule" id="PRU01122"/>
    </source>
</evidence>
<evidence type="ECO:0000256" key="4">
    <source>
        <dbReference type="ARBA" id="ARBA00022825"/>
    </source>
</evidence>
<comment type="similarity">
    <text evidence="10">Belongs to the peptidase S16 family.</text>
</comment>
<dbReference type="AlphaFoldDB" id="A0A4T0X6I5"/>
<dbReference type="PANTHER" id="PTHR10046">
    <property type="entry name" value="ATP DEPENDENT LON PROTEASE FAMILY MEMBER"/>
    <property type="match status" value="1"/>
</dbReference>
<dbReference type="Pfam" id="PF22667">
    <property type="entry name" value="Lon_lid"/>
    <property type="match status" value="1"/>
</dbReference>
<dbReference type="EC" id="3.4.21.53" evidence="7"/>
<reference evidence="12 13" key="1">
    <citation type="journal article" date="2019" name="Front. Genet.">
        <title>Whole-Genome Sequencing of the Opportunistic Yeast Pathogen Candida inconspicua Uncovers Its Hybrid Origin.</title>
        <authorList>
            <person name="Mixao V."/>
            <person name="Hansen A.P."/>
            <person name="Saus E."/>
            <person name="Boekhout T."/>
            <person name="Lass-Florl C."/>
            <person name="Gabaldon T."/>
        </authorList>
    </citation>
    <scope>NUCLEOTIDE SEQUENCE [LARGE SCALE GENOMIC DNA]</scope>
    <source>
        <strain evidence="12 13">CBS 180</strain>
    </source>
</reference>
<dbReference type="OrthoDB" id="2411602at2759"/>
<dbReference type="PROSITE" id="PS51786">
    <property type="entry name" value="LON_PROTEOLYTIC"/>
    <property type="match status" value="1"/>
</dbReference>
<dbReference type="GO" id="GO:0006508">
    <property type="term" value="P:proteolysis"/>
    <property type="evidence" value="ECO:0007669"/>
    <property type="project" value="UniProtKB-KW"/>
</dbReference>
<dbReference type="Proteomes" id="UP000307173">
    <property type="component" value="Unassembled WGS sequence"/>
</dbReference>
<feature type="active site" evidence="8 10">
    <location>
        <position position="847"/>
    </location>
</feature>
<feature type="active site" evidence="8 10">
    <location>
        <position position="804"/>
    </location>
</feature>
<dbReference type="CDD" id="cd19500">
    <property type="entry name" value="RecA-like_Lon"/>
    <property type="match status" value="1"/>
</dbReference>
<comment type="caution">
    <text evidence="12">The sequence shown here is derived from an EMBL/GenBank/DDBJ whole genome shotgun (WGS) entry which is preliminary data.</text>
</comment>
<sequence length="953" mass="107237">MIKTTETALHLPTVNLEPDLVQLPNVVFTISLPFNDVRRFFTTYTSSNIEVSESLKRTVKKLNLIDTTESNQKPFPDLVVESISRVNENRDVKPFVIATHNIKSPFAVVSNIIRIKLMDSKTCSISLKGLFKGMVVMANTEHTLIGESIISATENDSNIDLNEIEHCLTAVNDCISLSKQFVKDFTSSDTDFKNLLAKLNPLATMLFIQLNGSYFKILAEEVNRVTLKESNKFLQLCDAFVSVFPFSTEQQIRYLSAPTIVEQISVIKLLTDFVKELFEEYLDVSYLHESWIKLGKQRNGRALQSKFIVSQFKNLKALLDTLDDGLENKPQKTMSSSEFKDDDDDDDLHLIDAFIDNLNNLDISEDAKKMLNKDFKRLKKMQSSTTEYQQLRNYFDIVMDLPWPSLLTTVNTLKDISLQNAKEMLDRDHFGMDAAKQRILEYIAISKLMSSSNNQQKSPILLLNGPPGVGKTSIAKSVAHCLGYEFQRISLGGINDFADMKGHRRTYVGAGPGLIIQALRKSNSMKLVILLDEIDKIGMPSHKGNPEAALLEVLDPEQNVSFNDHYLGFPINLSQIIFIATSNDKWEISAPLFDRMETIDLDGYTGKEKVEIGERFIIPRQIKRNGLKPEQVNISKDIINEIVDLYTHEAGIRNLERLIGKICRKKAIETMSVSNYNPVVRKEDLIMYLGVPATLSDSDKYSSGDSNFQEPYGLVNGLSYNSDGSGSLLKFEMVGVPGSQRISATGMVGEVLMESCSLAETLVEQLIHTHEFSGYDSKVLSERLSNTSVHMHVPQGSIRKDGPSAGLTMTICYLSLILKLPVPSNIAMTGEVTLTYKALPIGGLKEKLLGASMSGKIDKVIVPRLNRQNLIAAYTESFKDRDAANIKLTKLILEEESCLNNLSRRYSFSGEVEAWVRQEYMIEIKYVDDFMDILRYVWADKTTVKRKETKAHL</sequence>
<evidence type="ECO:0000256" key="6">
    <source>
        <dbReference type="ARBA" id="ARBA00050665"/>
    </source>
</evidence>
<keyword evidence="3 10" id="KW-0378">Hydrolase</keyword>
<evidence type="ECO:0000313" key="12">
    <source>
        <dbReference type="EMBL" id="TID30945.1"/>
    </source>
</evidence>
<dbReference type="GO" id="GO:0030163">
    <property type="term" value="P:protein catabolic process"/>
    <property type="evidence" value="ECO:0007669"/>
    <property type="project" value="InterPro"/>
</dbReference>
<dbReference type="InterPro" id="IPR027417">
    <property type="entry name" value="P-loop_NTPase"/>
</dbReference>
<feature type="domain" description="Lon proteolytic" evidence="11">
    <location>
        <begin position="709"/>
        <end position="940"/>
    </location>
</feature>
<dbReference type="STRING" id="52247.A0A4T0X6I5"/>
<dbReference type="InterPro" id="IPR014721">
    <property type="entry name" value="Ribsml_uS5_D2-typ_fold_subgr"/>
</dbReference>
<dbReference type="Gene3D" id="1.10.8.60">
    <property type="match status" value="1"/>
</dbReference>
<dbReference type="Gene3D" id="1.20.5.5270">
    <property type="match status" value="1"/>
</dbReference>
<dbReference type="EMBL" id="SELW01000083">
    <property type="protein sequence ID" value="TID30945.1"/>
    <property type="molecule type" value="Genomic_DNA"/>
</dbReference>
<organism evidence="12 13">
    <name type="scientific">Pichia inconspicua</name>
    <dbReference type="NCBI Taxonomy" id="52247"/>
    <lineage>
        <taxon>Eukaryota</taxon>
        <taxon>Fungi</taxon>
        <taxon>Dikarya</taxon>
        <taxon>Ascomycota</taxon>
        <taxon>Saccharomycotina</taxon>
        <taxon>Pichiomycetes</taxon>
        <taxon>Pichiales</taxon>
        <taxon>Pichiaceae</taxon>
        <taxon>Pichia</taxon>
    </lineage>
</organism>
<keyword evidence="4 10" id="KW-0720">Serine protease</keyword>
<keyword evidence="13" id="KW-1185">Reference proteome</keyword>
<proteinExistence type="inferred from homology"/>
<evidence type="ECO:0000256" key="3">
    <source>
        <dbReference type="ARBA" id="ARBA00022801"/>
    </source>
</evidence>
<evidence type="ECO:0000256" key="5">
    <source>
        <dbReference type="ARBA" id="ARBA00022840"/>
    </source>
</evidence>
<dbReference type="GO" id="GO:0005524">
    <property type="term" value="F:ATP binding"/>
    <property type="evidence" value="ECO:0007669"/>
    <property type="project" value="UniProtKB-KW"/>
</dbReference>
<dbReference type="InterPro" id="IPR020568">
    <property type="entry name" value="Ribosomal_Su5_D2-typ_SF"/>
</dbReference>
<protein>
    <recommendedName>
        <fullName evidence="7">endopeptidase La</fullName>
        <ecNumber evidence="7">3.4.21.53</ecNumber>
    </recommendedName>
</protein>
<feature type="binding site" evidence="9">
    <location>
        <begin position="465"/>
        <end position="472"/>
    </location>
    <ligand>
        <name>ATP</name>
        <dbReference type="ChEBI" id="CHEBI:30616"/>
    </ligand>
</feature>
<dbReference type="Pfam" id="PF00004">
    <property type="entry name" value="AAA"/>
    <property type="match status" value="1"/>
</dbReference>
<dbReference type="GO" id="GO:0004176">
    <property type="term" value="F:ATP-dependent peptidase activity"/>
    <property type="evidence" value="ECO:0007669"/>
    <property type="project" value="UniProtKB-UniRule"/>
</dbReference>
<keyword evidence="1 10" id="KW-0645">Protease</keyword>
<dbReference type="InterPro" id="IPR003593">
    <property type="entry name" value="AAA+_ATPase"/>
</dbReference>
<dbReference type="PRINTS" id="PR00830">
    <property type="entry name" value="ENDOLAPTASE"/>
</dbReference>
<dbReference type="InterPro" id="IPR008269">
    <property type="entry name" value="Lon_proteolytic"/>
</dbReference>
<dbReference type="InterPro" id="IPR008268">
    <property type="entry name" value="Peptidase_S16_AS"/>
</dbReference>
<evidence type="ECO:0000256" key="8">
    <source>
        <dbReference type="PIRSR" id="PIRSR001174-1"/>
    </source>
</evidence>
<dbReference type="SUPFAM" id="SSF54211">
    <property type="entry name" value="Ribosomal protein S5 domain 2-like"/>
    <property type="match status" value="1"/>
</dbReference>
<dbReference type="InterPro" id="IPR003959">
    <property type="entry name" value="ATPase_AAA_core"/>
</dbReference>
<dbReference type="PROSITE" id="PS01046">
    <property type="entry name" value="LON_SER"/>
    <property type="match status" value="1"/>
</dbReference>
<dbReference type="Pfam" id="PF05362">
    <property type="entry name" value="Lon_C"/>
    <property type="match status" value="1"/>
</dbReference>
<evidence type="ECO:0000256" key="1">
    <source>
        <dbReference type="ARBA" id="ARBA00022670"/>
    </source>
</evidence>
<dbReference type="GO" id="GO:0004252">
    <property type="term" value="F:serine-type endopeptidase activity"/>
    <property type="evidence" value="ECO:0007669"/>
    <property type="project" value="UniProtKB-UniRule"/>
</dbReference>
<dbReference type="SUPFAM" id="SSF52540">
    <property type="entry name" value="P-loop containing nucleoside triphosphate hydrolases"/>
    <property type="match status" value="1"/>
</dbReference>
<comment type="catalytic activity">
    <reaction evidence="6">
        <text>Hydrolysis of proteins in presence of ATP.</text>
        <dbReference type="EC" id="3.4.21.53"/>
    </reaction>
</comment>
<dbReference type="InterPro" id="IPR027065">
    <property type="entry name" value="Lon_Prtase"/>
</dbReference>
<evidence type="ECO:0000256" key="9">
    <source>
        <dbReference type="PIRSR" id="PIRSR001174-2"/>
    </source>
</evidence>
<evidence type="ECO:0000313" key="13">
    <source>
        <dbReference type="Proteomes" id="UP000307173"/>
    </source>
</evidence>